<evidence type="ECO:0000259" key="2">
    <source>
        <dbReference type="Pfam" id="PF00551"/>
    </source>
</evidence>
<evidence type="ECO:0000313" key="4">
    <source>
        <dbReference type="Proteomes" id="UP001177597"/>
    </source>
</evidence>
<dbReference type="Pfam" id="PF12796">
    <property type="entry name" value="Ank_2"/>
    <property type="match status" value="1"/>
</dbReference>
<dbReference type="CDD" id="cd08369">
    <property type="entry name" value="FMT_core"/>
    <property type="match status" value="1"/>
</dbReference>
<dbReference type="PANTHER" id="PTHR46899">
    <property type="entry name" value="PROTEIN PHOSPHATASE 1 REGULATORY SUBUNIT 27"/>
    <property type="match status" value="1"/>
</dbReference>
<gene>
    <name evidence="3" type="ORF">QE207_17265</name>
</gene>
<dbReference type="SUPFAM" id="SSF53328">
    <property type="entry name" value="Formyltransferase"/>
    <property type="match status" value="1"/>
</dbReference>
<dbReference type="SUPFAM" id="SSF48403">
    <property type="entry name" value="Ankyrin repeat"/>
    <property type="match status" value="1"/>
</dbReference>
<feature type="repeat" description="ANK" evidence="1">
    <location>
        <begin position="324"/>
        <end position="356"/>
    </location>
</feature>
<dbReference type="AlphaFoldDB" id="A0AA95GFI8"/>
<dbReference type="PANTHER" id="PTHR46899:SF3">
    <property type="entry name" value="PROTEIN PHOSPHATASE 1 REGULATORY SUBUNIT 27"/>
    <property type="match status" value="1"/>
</dbReference>
<dbReference type="Gene3D" id="3.40.50.12230">
    <property type="match status" value="1"/>
</dbReference>
<name>A0AA95GFI8_9GAMM</name>
<dbReference type="InterPro" id="IPR053080">
    <property type="entry name" value="PP1_regulatory_subunit_27"/>
</dbReference>
<protein>
    <submittedName>
        <fullName evidence="3">Formyltransferase family protein</fullName>
    </submittedName>
</protein>
<dbReference type="Pfam" id="PF00551">
    <property type="entry name" value="Formyl_trans_N"/>
    <property type="match status" value="1"/>
</dbReference>
<dbReference type="Proteomes" id="UP001177597">
    <property type="component" value="Chromosome"/>
</dbReference>
<dbReference type="InterPro" id="IPR036770">
    <property type="entry name" value="Ankyrin_rpt-contain_sf"/>
</dbReference>
<dbReference type="Gene3D" id="1.25.40.20">
    <property type="entry name" value="Ankyrin repeat-containing domain"/>
    <property type="match status" value="1"/>
</dbReference>
<dbReference type="InterPro" id="IPR002110">
    <property type="entry name" value="Ankyrin_rpt"/>
</dbReference>
<dbReference type="PROSITE" id="PS50297">
    <property type="entry name" value="ANK_REP_REGION"/>
    <property type="match status" value="1"/>
</dbReference>
<sequence length="414" mass="48431">MPQIIQRKQYQINRYCLIGEKWASMFIIAGKNNIAVHTLNLLKFKYKIRDLAVVINKTDNGINDWQYSLKKRAIELNIAILTLEEAEKRATVFLSLEFDKLVKIEKFKTKRLFNIHFSLLPKYKGMFTSVWPILNNDNSGVTLHYIDNGIDTGKIIDQIGFSIENNYTSKDVYLNYIDYAIQLIEKNLKDIIADNLDGYPQSVECSSYYSNKSIDFSNKNINFYHTAWEVGRYIRAFSFRNYQLPVHNNVVYCNYEITSERSAALPGTMLENNQFTSKFSTIDYDIVLYKDRLELVFQLCQQGDLEELKKYIRNISSINDRNQQSWSLLMIAAYNGYYDMVAYLIEMGADVNATNYKGTTVLMYAKEYALRSGNKKLFHYLLMLGANDKKVDMYYKFLTDYLNNTEIDFLYSNN</sequence>
<evidence type="ECO:0000256" key="1">
    <source>
        <dbReference type="PROSITE-ProRule" id="PRU00023"/>
    </source>
</evidence>
<evidence type="ECO:0000313" key="3">
    <source>
        <dbReference type="EMBL" id="WGL95363.1"/>
    </source>
</evidence>
<dbReference type="EMBL" id="CP123498">
    <property type="protein sequence ID" value="WGL95363.1"/>
    <property type="molecule type" value="Genomic_DNA"/>
</dbReference>
<reference evidence="3" key="1">
    <citation type="submission" date="2023-04" db="EMBL/GenBank/DDBJ databases">
        <title>Genome dynamics across the evolutionary transition to endosymbiosis.</title>
        <authorList>
            <person name="Siozios S."/>
            <person name="Nadal-Jimenez P."/>
            <person name="Azagi T."/>
            <person name="Sprong H."/>
            <person name="Frost C.L."/>
            <person name="Parratt S.R."/>
            <person name="Taylor G."/>
            <person name="Brettell L."/>
            <person name="Lew K.C."/>
            <person name="Croft L."/>
            <person name="King K.C."/>
            <person name="Brockhurst M.A."/>
            <person name="Hypsa V."/>
            <person name="Novakova E."/>
            <person name="Darby A.C."/>
            <person name="Hurst G.D.D."/>
        </authorList>
    </citation>
    <scope>NUCLEOTIDE SEQUENCE</scope>
    <source>
        <strain evidence="3">AIh</strain>
    </source>
</reference>
<dbReference type="InterPro" id="IPR036477">
    <property type="entry name" value="Formyl_transf_N_sf"/>
</dbReference>
<keyword evidence="1" id="KW-0040">ANK repeat</keyword>
<proteinExistence type="predicted"/>
<dbReference type="PROSITE" id="PS50088">
    <property type="entry name" value="ANK_REPEAT"/>
    <property type="match status" value="1"/>
</dbReference>
<accession>A0AA95GFI8</accession>
<dbReference type="SMART" id="SM00248">
    <property type="entry name" value="ANK"/>
    <property type="match status" value="2"/>
</dbReference>
<organism evidence="3 4">
    <name type="scientific">Arsenophonus nasoniae</name>
    <name type="common">son-killer infecting Nasonia vitripennis</name>
    <dbReference type="NCBI Taxonomy" id="638"/>
    <lineage>
        <taxon>Bacteria</taxon>
        <taxon>Pseudomonadati</taxon>
        <taxon>Pseudomonadota</taxon>
        <taxon>Gammaproteobacteria</taxon>
        <taxon>Enterobacterales</taxon>
        <taxon>Morganellaceae</taxon>
        <taxon>Arsenophonus</taxon>
    </lineage>
</organism>
<feature type="domain" description="Formyl transferase N-terminal" evidence="2">
    <location>
        <begin position="109"/>
        <end position="174"/>
    </location>
</feature>
<dbReference type="InterPro" id="IPR002376">
    <property type="entry name" value="Formyl_transf_N"/>
</dbReference>